<evidence type="ECO:0000256" key="3">
    <source>
        <dbReference type="ARBA" id="ARBA00014897"/>
    </source>
</evidence>
<evidence type="ECO:0000313" key="13">
    <source>
        <dbReference type="EMBL" id="URZ10377.1"/>
    </source>
</evidence>
<feature type="binding site" evidence="10">
    <location>
        <position position="84"/>
    </location>
    <ligand>
        <name>Zn(2+)</name>
        <dbReference type="ChEBI" id="CHEBI:29105"/>
    </ligand>
</feature>
<name>A0A1S8MG84_9CLOT</name>
<dbReference type="PANTHER" id="PTHR28570">
    <property type="entry name" value="ASPARTYL AMINOPEPTIDASE"/>
    <property type="match status" value="1"/>
</dbReference>
<dbReference type="RefSeq" id="WP_077832361.1">
    <property type="nucleotide sequence ID" value="NZ_CP096983.1"/>
</dbReference>
<keyword evidence="4 10" id="KW-0031">Aminopeptidase</keyword>
<dbReference type="InterPro" id="IPR022984">
    <property type="entry name" value="M18_aminopeptidase_2"/>
</dbReference>
<dbReference type="PRINTS" id="PR00932">
    <property type="entry name" value="AMINO1PTASE"/>
</dbReference>
<evidence type="ECO:0000256" key="12">
    <source>
        <dbReference type="RuleBase" id="RU004387"/>
    </source>
</evidence>
<dbReference type="SUPFAM" id="SSF53187">
    <property type="entry name" value="Zn-dependent exopeptidases"/>
    <property type="match status" value="1"/>
</dbReference>
<dbReference type="HAMAP" id="MF_00467">
    <property type="entry name" value="Aminopeptidase_M18_2"/>
    <property type="match status" value="1"/>
</dbReference>
<dbReference type="FunFam" id="2.30.250.10:FF:000003">
    <property type="entry name" value="Probable M18 family aminopeptidase 2"/>
    <property type="match status" value="1"/>
</dbReference>
<dbReference type="Gene3D" id="2.30.250.10">
    <property type="entry name" value="Aminopeptidase i, Domain 2"/>
    <property type="match status" value="1"/>
</dbReference>
<keyword evidence="14" id="KW-1185">Reference proteome</keyword>
<evidence type="ECO:0000256" key="4">
    <source>
        <dbReference type="ARBA" id="ARBA00022438"/>
    </source>
</evidence>
<keyword evidence="6 10" id="KW-0479">Metal-binding</keyword>
<evidence type="ECO:0000313" key="14">
    <source>
        <dbReference type="Proteomes" id="UP000190951"/>
    </source>
</evidence>
<dbReference type="PANTHER" id="PTHR28570:SF3">
    <property type="entry name" value="ASPARTYL AMINOPEPTIDASE"/>
    <property type="match status" value="1"/>
</dbReference>
<evidence type="ECO:0000256" key="8">
    <source>
        <dbReference type="ARBA" id="ARBA00022833"/>
    </source>
</evidence>
<dbReference type="Gene3D" id="3.40.630.10">
    <property type="entry name" value="Zn peptidases"/>
    <property type="match status" value="1"/>
</dbReference>
<dbReference type="STRING" id="84029.CROST_31010"/>
<feature type="binding site" evidence="10">
    <location>
        <position position="409"/>
    </location>
    <ligand>
        <name>Zn(2+)</name>
        <dbReference type="ChEBI" id="CHEBI:29105"/>
    </ligand>
</feature>
<comment type="similarity">
    <text evidence="2 10 11">Belongs to the peptidase M18 family.</text>
</comment>
<evidence type="ECO:0000256" key="5">
    <source>
        <dbReference type="ARBA" id="ARBA00022670"/>
    </source>
</evidence>
<keyword evidence="8 10" id="KW-0862">Zinc</keyword>
<dbReference type="KEGG" id="crw:CROST_010850"/>
<dbReference type="InterPro" id="IPR001948">
    <property type="entry name" value="Peptidase_M18"/>
</dbReference>
<sequence>MQNELEFAKKLIDFIYDSPSPFHSVENIKNILLENGFTEVKEENKWELTKNGKYFVERNDSALVAFNVGSGFVAKKGFKIIGGHTDSPTFRIKPIPEMVSENSYIKLNTEVYGGPILNTWFDRPLSIAGRVTVRGKNVLCPDTKLINIKRPILVIPNLAIHMNRDVNSGIKINPQIDTLPILGLINDKFEKENYLIKVIASELGEDISNILDFDLFLYEYDKGCIMGINNEFISSSRLDDLEMVHAGVTALVNSKNSEATNVLACFDNEEIGSATKQGADSQFLSDILERIVLSFGGDREDFFRALHNSFMISSDSAHAVHPNKGEKADPITRPHINEGPVIKISAAQKYTSDSNSIAVYEEICKLSGVPYQKFVNRSDERGGSTIGPITATHTAIRTVDIGTALLAMHSIRELCGTLDHVYVEKSFEEFYNL</sequence>
<keyword evidence="9 10" id="KW-0482">Metalloprotease</keyword>
<accession>A0A1S8MG84</accession>
<evidence type="ECO:0000256" key="11">
    <source>
        <dbReference type="RuleBase" id="RU004386"/>
    </source>
</evidence>
<dbReference type="GO" id="GO:0006508">
    <property type="term" value="P:proteolysis"/>
    <property type="evidence" value="ECO:0007669"/>
    <property type="project" value="UniProtKB-UniRule"/>
</dbReference>
<keyword evidence="5 10" id="KW-0645">Protease</keyword>
<evidence type="ECO:0000256" key="10">
    <source>
        <dbReference type="HAMAP-Rule" id="MF_00467"/>
    </source>
</evidence>
<gene>
    <name evidence="10 13" type="primary">apeB</name>
    <name evidence="13" type="ORF">CROST_010850</name>
</gene>
<dbReference type="InterPro" id="IPR023358">
    <property type="entry name" value="Peptidase_M18_dom2"/>
</dbReference>
<evidence type="ECO:0000256" key="2">
    <source>
        <dbReference type="ARBA" id="ARBA00008290"/>
    </source>
</evidence>
<evidence type="ECO:0000256" key="7">
    <source>
        <dbReference type="ARBA" id="ARBA00022801"/>
    </source>
</evidence>
<dbReference type="GO" id="GO:0008270">
    <property type="term" value="F:zinc ion binding"/>
    <property type="evidence" value="ECO:0007669"/>
    <property type="project" value="UniProtKB-UniRule"/>
</dbReference>
<dbReference type="GO" id="GO:0005737">
    <property type="term" value="C:cytoplasm"/>
    <property type="evidence" value="ECO:0007669"/>
    <property type="project" value="UniProtKB-ARBA"/>
</dbReference>
<dbReference type="Proteomes" id="UP000190951">
    <property type="component" value="Chromosome"/>
</dbReference>
<feature type="binding site" evidence="10">
    <location>
        <position position="161"/>
    </location>
    <ligand>
        <name>Zn(2+)</name>
        <dbReference type="ChEBI" id="CHEBI:29105"/>
    </ligand>
</feature>
<organism evidence="13 14">
    <name type="scientific">Clostridium felsineum</name>
    <dbReference type="NCBI Taxonomy" id="36839"/>
    <lineage>
        <taxon>Bacteria</taxon>
        <taxon>Bacillati</taxon>
        <taxon>Bacillota</taxon>
        <taxon>Clostridia</taxon>
        <taxon>Eubacteriales</taxon>
        <taxon>Clostridiaceae</taxon>
        <taxon>Clostridium</taxon>
    </lineage>
</organism>
<reference evidence="13 14" key="1">
    <citation type="submission" date="2022-04" db="EMBL/GenBank/DDBJ databases">
        <title>Genome sequence of C. roseum typestrain.</title>
        <authorList>
            <person name="Poehlein A."/>
            <person name="Schoch T."/>
            <person name="Duerre P."/>
            <person name="Daniel R."/>
        </authorList>
    </citation>
    <scope>NUCLEOTIDE SEQUENCE [LARGE SCALE GENOMIC DNA]</scope>
    <source>
        <strain evidence="13 14">DSM 7320</strain>
    </source>
</reference>
<dbReference type="Pfam" id="PF02127">
    <property type="entry name" value="Peptidase_M18"/>
    <property type="match status" value="1"/>
</dbReference>
<evidence type="ECO:0000256" key="6">
    <source>
        <dbReference type="ARBA" id="ARBA00022723"/>
    </source>
</evidence>
<dbReference type="EC" id="3.4.11.-" evidence="10"/>
<evidence type="ECO:0000256" key="1">
    <source>
        <dbReference type="ARBA" id="ARBA00001947"/>
    </source>
</evidence>
<evidence type="ECO:0000256" key="9">
    <source>
        <dbReference type="ARBA" id="ARBA00023049"/>
    </source>
</evidence>
<dbReference type="GO" id="GO:0008237">
    <property type="term" value="F:metallopeptidase activity"/>
    <property type="evidence" value="ECO:0007669"/>
    <property type="project" value="UniProtKB-UniRule"/>
</dbReference>
<dbReference type="GO" id="GO:0004177">
    <property type="term" value="F:aminopeptidase activity"/>
    <property type="evidence" value="ECO:0007669"/>
    <property type="project" value="UniProtKB-UniRule"/>
</dbReference>
<dbReference type="AlphaFoldDB" id="A0A1S8MG84"/>
<keyword evidence="7 10" id="KW-0378">Hydrolase</keyword>
<dbReference type="NCBIfam" id="NF002759">
    <property type="entry name" value="PRK02813.1"/>
    <property type="match status" value="1"/>
</dbReference>
<dbReference type="EMBL" id="CP096983">
    <property type="protein sequence ID" value="URZ10377.1"/>
    <property type="molecule type" value="Genomic_DNA"/>
</dbReference>
<dbReference type="SUPFAM" id="SSF101821">
    <property type="entry name" value="Aminopeptidase/glucanase lid domain"/>
    <property type="match status" value="1"/>
</dbReference>
<dbReference type="CDD" id="cd05658">
    <property type="entry name" value="M18_DAP"/>
    <property type="match status" value="1"/>
</dbReference>
<proteinExistence type="inferred from homology"/>
<protein>
    <recommendedName>
        <fullName evidence="3 10">Probable M18 family aminopeptidase 2</fullName>
        <ecNumber evidence="10">3.4.11.-</ecNumber>
    </recommendedName>
</protein>
<comment type="cofactor">
    <cofactor evidence="1 10 12">
        <name>Zn(2+)</name>
        <dbReference type="ChEBI" id="CHEBI:29105"/>
    </cofactor>
</comment>